<organism evidence="1 2">
    <name type="scientific">Abyssobacteria bacterium (strain SURF_5)</name>
    <dbReference type="NCBI Taxonomy" id="2093360"/>
    <lineage>
        <taxon>Bacteria</taxon>
        <taxon>Pseudomonadati</taxon>
        <taxon>Candidatus Hydrogenedentota</taxon>
        <taxon>Candidatus Abyssobacteria</taxon>
    </lineage>
</organism>
<reference evidence="1 2" key="1">
    <citation type="journal article" date="2017" name="ISME J.">
        <title>Energy and carbon metabolisms in a deep terrestrial subsurface fluid microbial community.</title>
        <authorList>
            <person name="Momper L."/>
            <person name="Jungbluth S.P."/>
            <person name="Lee M.D."/>
            <person name="Amend J.P."/>
        </authorList>
    </citation>
    <scope>NUCLEOTIDE SEQUENCE [LARGE SCALE GENOMIC DNA]</scope>
    <source>
        <strain evidence="1">SURF_5</strain>
    </source>
</reference>
<accession>A0A3A4NVE8</accession>
<gene>
    <name evidence="1" type="ORF">C4520_07975</name>
</gene>
<evidence type="ECO:0000313" key="1">
    <source>
        <dbReference type="EMBL" id="RJP22535.1"/>
    </source>
</evidence>
<dbReference type="PANTHER" id="PTHR42827">
    <property type="entry name" value="IRON-SULFUR CLUSTER-BINDING PROTEIN-RELATED"/>
    <property type="match status" value="1"/>
</dbReference>
<sequence length="156" mass="17086">MDATQKELKSILLESGANLVGFADVSDMAFHGEIYLTAVSIGISYDRGILDNCETDVDAFERHLQDTKDRMKRILEVCGDYLQKKGSTAWIPPISKNLPGLLSDFPHKLAATKAGLGWIGKNALFVSAELGCGLRLATVLTKSFMPCVNKIFHALR</sequence>
<dbReference type="PANTHER" id="PTHR42827:SF1">
    <property type="entry name" value="IRON-SULFUR CLUSTER-BINDING PROTEIN"/>
    <property type="match status" value="1"/>
</dbReference>
<dbReference type="Proteomes" id="UP000265882">
    <property type="component" value="Unassembled WGS sequence"/>
</dbReference>
<dbReference type="AlphaFoldDB" id="A0A3A4NVE8"/>
<protein>
    <submittedName>
        <fullName evidence="1">Uncharacterized protein</fullName>
    </submittedName>
</protein>
<comment type="caution">
    <text evidence="1">The sequence shown here is derived from an EMBL/GenBank/DDBJ whole genome shotgun (WGS) entry which is preliminary data.</text>
</comment>
<proteinExistence type="predicted"/>
<evidence type="ECO:0000313" key="2">
    <source>
        <dbReference type="Proteomes" id="UP000265882"/>
    </source>
</evidence>
<name>A0A3A4NVE8_ABYX5</name>
<dbReference type="EMBL" id="QZKU01000056">
    <property type="protein sequence ID" value="RJP22535.1"/>
    <property type="molecule type" value="Genomic_DNA"/>
</dbReference>